<feature type="compositionally biased region" description="Polar residues" evidence="7">
    <location>
        <begin position="418"/>
        <end position="428"/>
    </location>
</feature>
<evidence type="ECO:0000256" key="6">
    <source>
        <dbReference type="PROSITE-ProRule" id="PRU10141"/>
    </source>
</evidence>
<keyword evidence="4" id="KW-0418">Kinase</keyword>
<evidence type="ECO:0000259" key="8">
    <source>
        <dbReference type="PROSITE" id="PS50011"/>
    </source>
</evidence>
<reference evidence="9" key="1">
    <citation type="submission" date="2020-03" db="EMBL/GenBank/DDBJ databases">
        <authorList>
            <person name="Weist P."/>
        </authorList>
    </citation>
    <scope>NUCLEOTIDE SEQUENCE</scope>
</reference>
<feature type="compositionally biased region" description="Pro residues" evidence="7">
    <location>
        <begin position="452"/>
        <end position="476"/>
    </location>
</feature>
<keyword evidence="1" id="KW-0723">Serine/threonine-protein kinase</keyword>
<keyword evidence="5 6" id="KW-0067">ATP-binding</keyword>
<dbReference type="PROSITE" id="PS00107">
    <property type="entry name" value="PROTEIN_KINASE_ATP"/>
    <property type="match status" value="1"/>
</dbReference>
<dbReference type="PANTHER" id="PTHR24058:SF17">
    <property type="entry name" value="HOMEODOMAIN INTERACTING PROTEIN KINASE, ISOFORM D"/>
    <property type="match status" value="1"/>
</dbReference>
<dbReference type="PROSITE" id="PS00108">
    <property type="entry name" value="PROTEIN_KINASE_ST"/>
    <property type="match status" value="1"/>
</dbReference>
<dbReference type="PROSITE" id="PS50011">
    <property type="entry name" value="PROTEIN_KINASE_DOM"/>
    <property type="match status" value="1"/>
</dbReference>
<protein>
    <recommendedName>
        <fullName evidence="8">Protein kinase domain-containing protein</fullName>
    </recommendedName>
</protein>
<keyword evidence="2" id="KW-0808">Transferase</keyword>
<evidence type="ECO:0000256" key="1">
    <source>
        <dbReference type="ARBA" id="ARBA00022527"/>
    </source>
</evidence>
<accession>A0A9N7TN09</accession>
<dbReference type="Gene3D" id="1.10.510.10">
    <property type="entry name" value="Transferase(Phosphotransferase) domain 1"/>
    <property type="match status" value="1"/>
</dbReference>
<feature type="domain" description="Protein kinase" evidence="8">
    <location>
        <begin position="24"/>
        <end position="350"/>
    </location>
</feature>
<dbReference type="PANTHER" id="PTHR24058">
    <property type="entry name" value="DUAL SPECIFICITY PROTEIN KINASE"/>
    <property type="match status" value="1"/>
</dbReference>
<dbReference type="Pfam" id="PF00069">
    <property type="entry name" value="Pkinase"/>
    <property type="match status" value="1"/>
</dbReference>
<dbReference type="GO" id="GO:0005737">
    <property type="term" value="C:cytoplasm"/>
    <property type="evidence" value="ECO:0007669"/>
    <property type="project" value="TreeGrafter"/>
</dbReference>
<keyword evidence="3 6" id="KW-0547">Nucleotide-binding</keyword>
<evidence type="ECO:0000256" key="3">
    <source>
        <dbReference type="ARBA" id="ARBA00022741"/>
    </source>
</evidence>
<dbReference type="SMART" id="SM00220">
    <property type="entry name" value="S_TKc"/>
    <property type="match status" value="1"/>
</dbReference>
<feature type="binding site" evidence="6">
    <location>
        <position position="53"/>
    </location>
    <ligand>
        <name>ATP</name>
        <dbReference type="ChEBI" id="CHEBI:30616"/>
    </ligand>
</feature>
<dbReference type="InterPro" id="IPR008271">
    <property type="entry name" value="Ser/Thr_kinase_AS"/>
</dbReference>
<dbReference type="GO" id="GO:0005524">
    <property type="term" value="F:ATP binding"/>
    <property type="evidence" value="ECO:0007669"/>
    <property type="project" value="UniProtKB-UniRule"/>
</dbReference>
<evidence type="ECO:0000256" key="2">
    <source>
        <dbReference type="ARBA" id="ARBA00022679"/>
    </source>
</evidence>
<feature type="compositionally biased region" description="Basic and acidic residues" evidence="7">
    <location>
        <begin position="520"/>
        <end position="550"/>
    </location>
</feature>
<dbReference type="AlphaFoldDB" id="A0A9N7TN09"/>
<dbReference type="GO" id="GO:0004674">
    <property type="term" value="F:protein serine/threonine kinase activity"/>
    <property type="evidence" value="ECO:0007669"/>
    <property type="project" value="UniProtKB-KW"/>
</dbReference>
<feature type="compositionally biased region" description="Pro residues" evidence="7">
    <location>
        <begin position="392"/>
        <end position="414"/>
    </location>
</feature>
<feature type="compositionally biased region" description="Basic and acidic residues" evidence="7">
    <location>
        <begin position="496"/>
        <end position="508"/>
    </location>
</feature>
<keyword evidence="10" id="KW-1185">Reference proteome</keyword>
<dbReference type="InterPro" id="IPR000719">
    <property type="entry name" value="Prot_kinase_dom"/>
</dbReference>
<feature type="region of interest" description="Disordered" evidence="7">
    <location>
        <begin position="447"/>
        <end position="624"/>
    </location>
</feature>
<organism evidence="9 10">
    <name type="scientific">Pleuronectes platessa</name>
    <name type="common">European plaice</name>
    <dbReference type="NCBI Taxonomy" id="8262"/>
    <lineage>
        <taxon>Eukaryota</taxon>
        <taxon>Metazoa</taxon>
        <taxon>Chordata</taxon>
        <taxon>Craniata</taxon>
        <taxon>Vertebrata</taxon>
        <taxon>Euteleostomi</taxon>
        <taxon>Actinopterygii</taxon>
        <taxon>Neopterygii</taxon>
        <taxon>Teleostei</taxon>
        <taxon>Neoteleostei</taxon>
        <taxon>Acanthomorphata</taxon>
        <taxon>Carangaria</taxon>
        <taxon>Pleuronectiformes</taxon>
        <taxon>Pleuronectoidei</taxon>
        <taxon>Pleuronectidae</taxon>
        <taxon>Pleuronectes</taxon>
    </lineage>
</organism>
<feature type="compositionally biased region" description="Basic and acidic residues" evidence="7">
    <location>
        <begin position="607"/>
        <end position="616"/>
    </location>
</feature>
<dbReference type="InterPro" id="IPR011009">
    <property type="entry name" value="Kinase-like_dom_sf"/>
</dbReference>
<evidence type="ECO:0000256" key="4">
    <source>
        <dbReference type="ARBA" id="ARBA00022777"/>
    </source>
</evidence>
<evidence type="ECO:0000313" key="9">
    <source>
        <dbReference type="EMBL" id="CAB1415797.1"/>
    </source>
</evidence>
<dbReference type="InterPro" id="IPR050494">
    <property type="entry name" value="Ser_Thr_dual-spec_kinase"/>
</dbReference>
<feature type="compositionally biased region" description="Basic and acidic residues" evidence="7">
    <location>
        <begin position="564"/>
        <end position="584"/>
    </location>
</feature>
<dbReference type="InterPro" id="IPR017441">
    <property type="entry name" value="Protein_kinase_ATP_BS"/>
</dbReference>
<evidence type="ECO:0000313" key="10">
    <source>
        <dbReference type="Proteomes" id="UP001153269"/>
    </source>
</evidence>
<dbReference type="GO" id="GO:0004713">
    <property type="term" value="F:protein tyrosine kinase activity"/>
    <property type="evidence" value="ECO:0007669"/>
    <property type="project" value="TreeGrafter"/>
</dbReference>
<feature type="compositionally biased region" description="Polar residues" evidence="7">
    <location>
        <begin position="586"/>
        <end position="602"/>
    </location>
</feature>
<sequence length="624" mass="70366">MASTPSQENQVDPGMPLTSGSSNYEVQSLLGQGSFGKVVKCIRLEDNKTVAIKMIKLQPSNINSANQEVAALKKLRLLDKFYFVQWYQSFLDRGHICLEFEHLDKSLLDFTRERGSRPVLLKEIRPIVQQLAHALNHLKAAGIVHSDLKLDNVMLVDHLREPLRVKLIDFGLAFEVSAAKLGSHLQARSYRSPEILLGHPFTEAIDMWSLGCMVARMYLRSHLYPGLGEYEMITQIMETQGQLPNTMLNHGCKTPHFFTRHVDSTTSVWKLKTPEEYRKETGIRPIENRRWWFTSLDDLLETRPITSLNAADEVAEKADGQMFVDMLKAMLQLDPDKRITPSQVLEHSFISMRHITSMEHKSHYVKYGLQLRKICQKKIPTSGKGTAMCGPLKPPQPPLKPPQPPLKPPHPPLKLPASPTNPVQQNQRTEGLRKIKIEHDEHEPALKAPQPLLKPPHSPLKPPQAPLKPPQPPLKPPQRLQWPFNPVQQNPLSLAEGRKNNQPHRTDLHLCTTTTSTKTRGTEGLRKMKIEHDDLSGQKRKGGDHDDVPPHKKKRLPSSNSTHDPCDAGHHQSDQRTRPADHRQNHNPGPSGSSRTEGQAISGQKRKGGDHDDGPPHKKNCLPS</sequence>
<dbReference type="SUPFAM" id="SSF56112">
    <property type="entry name" value="Protein kinase-like (PK-like)"/>
    <property type="match status" value="1"/>
</dbReference>
<name>A0A9N7TN09_PLEPL</name>
<feature type="region of interest" description="Disordered" evidence="7">
    <location>
        <begin position="381"/>
        <end position="428"/>
    </location>
</feature>
<comment type="caution">
    <text evidence="9">The sequence shown here is derived from an EMBL/GenBank/DDBJ whole genome shotgun (WGS) entry which is preliminary data.</text>
</comment>
<dbReference type="GO" id="GO:0005634">
    <property type="term" value="C:nucleus"/>
    <property type="evidence" value="ECO:0007669"/>
    <property type="project" value="TreeGrafter"/>
</dbReference>
<dbReference type="Gene3D" id="3.30.200.20">
    <property type="entry name" value="Phosphorylase Kinase, domain 1"/>
    <property type="match status" value="1"/>
</dbReference>
<dbReference type="Proteomes" id="UP001153269">
    <property type="component" value="Unassembled WGS sequence"/>
</dbReference>
<evidence type="ECO:0000256" key="7">
    <source>
        <dbReference type="SAM" id="MobiDB-lite"/>
    </source>
</evidence>
<dbReference type="EMBL" id="CADEAL010000175">
    <property type="protein sequence ID" value="CAB1415797.1"/>
    <property type="molecule type" value="Genomic_DNA"/>
</dbReference>
<evidence type="ECO:0000256" key="5">
    <source>
        <dbReference type="ARBA" id="ARBA00022840"/>
    </source>
</evidence>
<proteinExistence type="predicted"/>
<gene>
    <name evidence="9" type="ORF">PLEPLA_LOCUS3515</name>
</gene>